<evidence type="ECO:0000313" key="3">
    <source>
        <dbReference type="Proteomes" id="UP000194798"/>
    </source>
</evidence>
<keyword evidence="1" id="KW-0472">Membrane</keyword>
<feature type="transmembrane region" description="Helical" evidence="1">
    <location>
        <begin position="6"/>
        <end position="26"/>
    </location>
</feature>
<dbReference type="EMBL" id="MSLT01000012">
    <property type="protein sequence ID" value="OUD13999.1"/>
    <property type="molecule type" value="Genomic_DNA"/>
</dbReference>
<dbReference type="AlphaFoldDB" id="A0A251X7F2"/>
<sequence>MKNLFYLIILLFVMAVLYILFDLDFVKLGFTLRINPIETISTRWKEVFGIVMMVFSFVKNLFMAIFEFLAPLFKELTAPR</sequence>
<comment type="caution">
    <text evidence="2">The sequence shown here is derived from an EMBL/GenBank/DDBJ whole genome shotgun (WGS) entry which is preliminary data.</text>
</comment>
<reference evidence="2 3" key="1">
    <citation type="submission" date="2016-12" db="EMBL/GenBank/DDBJ databases">
        <title>Thioflexothrix psekupsii D3 genome sequencing and assembly.</title>
        <authorList>
            <person name="Fomenkov A."/>
            <person name="Vincze T."/>
            <person name="Grabovich M."/>
            <person name="Anton B.P."/>
            <person name="Dubinina G."/>
            <person name="Orlova M."/>
            <person name="Belousova E."/>
            <person name="Roberts R.J."/>
        </authorList>
    </citation>
    <scope>NUCLEOTIDE SEQUENCE [LARGE SCALE GENOMIC DNA]</scope>
    <source>
        <strain evidence="2">D3</strain>
    </source>
</reference>
<keyword evidence="1" id="KW-1133">Transmembrane helix</keyword>
<name>A0A251X7F2_9GAMM</name>
<keyword evidence="3" id="KW-1185">Reference proteome</keyword>
<accession>A0A251X7F2</accession>
<evidence type="ECO:0000256" key="1">
    <source>
        <dbReference type="SAM" id="Phobius"/>
    </source>
</evidence>
<feature type="transmembrane region" description="Helical" evidence="1">
    <location>
        <begin position="47"/>
        <end position="70"/>
    </location>
</feature>
<evidence type="ECO:0000313" key="2">
    <source>
        <dbReference type="EMBL" id="OUD13999.1"/>
    </source>
</evidence>
<proteinExistence type="predicted"/>
<dbReference type="Proteomes" id="UP000194798">
    <property type="component" value="Unassembled WGS sequence"/>
</dbReference>
<gene>
    <name evidence="2" type="ORF">TPSD3_06555</name>
</gene>
<organism evidence="2 3">
    <name type="scientific">Thioflexithrix psekupsensis</name>
    <dbReference type="NCBI Taxonomy" id="1570016"/>
    <lineage>
        <taxon>Bacteria</taxon>
        <taxon>Pseudomonadati</taxon>
        <taxon>Pseudomonadota</taxon>
        <taxon>Gammaproteobacteria</taxon>
        <taxon>Thiotrichales</taxon>
        <taxon>Thioflexithrix</taxon>
    </lineage>
</organism>
<protein>
    <submittedName>
        <fullName evidence="2">Uncharacterized protein</fullName>
    </submittedName>
</protein>
<keyword evidence="1" id="KW-0812">Transmembrane</keyword>